<dbReference type="Pfam" id="PF01709">
    <property type="entry name" value="Transcrip_reg"/>
    <property type="match status" value="1"/>
</dbReference>
<keyword evidence="3 6" id="KW-0805">Transcription regulation</keyword>
<evidence type="ECO:0000256" key="2">
    <source>
        <dbReference type="ARBA" id="ARBA00022490"/>
    </source>
</evidence>
<dbReference type="Proteomes" id="UP000268094">
    <property type="component" value="Unassembled WGS sequence"/>
</dbReference>
<evidence type="ECO:0000256" key="3">
    <source>
        <dbReference type="ARBA" id="ARBA00023015"/>
    </source>
</evidence>
<evidence type="ECO:0000313" key="10">
    <source>
        <dbReference type="Proteomes" id="UP000268094"/>
    </source>
</evidence>
<dbReference type="OrthoDB" id="9781053at2"/>
<dbReference type="InterPro" id="IPR029072">
    <property type="entry name" value="YebC-like"/>
</dbReference>
<dbReference type="EMBL" id="RAVZ01000442">
    <property type="protein sequence ID" value="RKG72861.1"/>
    <property type="molecule type" value="Genomic_DNA"/>
</dbReference>
<dbReference type="GO" id="GO:0006355">
    <property type="term" value="P:regulation of DNA-templated transcription"/>
    <property type="evidence" value="ECO:0007669"/>
    <property type="project" value="UniProtKB-UniRule"/>
</dbReference>
<keyword evidence="4 6" id="KW-0238">DNA-binding</keyword>
<dbReference type="PANTHER" id="PTHR12532:SF6">
    <property type="entry name" value="TRANSCRIPTIONAL REGULATORY PROTEIN YEBC-RELATED"/>
    <property type="match status" value="1"/>
</dbReference>
<dbReference type="InterPro" id="IPR017856">
    <property type="entry name" value="Integrase-like_N"/>
</dbReference>
<keyword evidence="5 6" id="KW-0804">Transcription</keyword>
<proteinExistence type="inferred from homology"/>
<comment type="caution">
    <text evidence="9">The sequence shown here is derived from an EMBL/GenBank/DDBJ whole genome shotgun (WGS) entry which is preliminary data.</text>
</comment>
<evidence type="ECO:0000313" key="9">
    <source>
        <dbReference type="EMBL" id="RKG72861.1"/>
    </source>
</evidence>
<dbReference type="GO" id="GO:0003677">
    <property type="term" value="F:DNA binding"/>
    <property type="evidence" value="ECO:0007669"/>
    <property type="project" value="UniProtKB-UniRule"/>
</dbReference>
<evidence type="ECO:0000256" key="5">
    <source>
        <dbReference type="ARBA" id="ARBA00023163"/>
    </source>
</evidence>
<evidence type="ECO:0000256" key="4">
    <source>
        <dbReference type="ARBA" id="ARBA00023125"/>
    </source>
</evidence>
<evidence type="ECO:0000256" key="1">
    <source>
        <dbReference type="ARBA" id="ARBA00008724"/>
    </source>
</evidence>
<dbReference type="Gene3D" id="3.30.70.980">
    <property type="match status" value="2"/>
</dbReference>
<dbReference type="AlphaFoldDB" id="A0A3A8I3L2"/>
<gene>
    <name evidence="9" type="ORF">D7V88_37430</name>
</gene>
<dbReference type="InterPro" id="IPR026564">
    <property type="entry name" value="Transcrip_reg_TACO1-like_dom3"/>
</dbReference>
<reference evidence="10" key="1">
    <citation type="submission" date="2018-09" db="EMBL/GenBank/DDBJ databases">
        <authorList>
            <person name="Livingstone P.G."/>
            <person name="Whitworth D.E."/>
        </authorList>
    </citation>
    <scope>NUCLEOTIDE SEQUENCE [LARGE SCALE GENOMIC DNA]</scope>
    <source>
        <strain evidence="10">CA054A</strain>
    </source>
</reference>
<keyword evidence="2 6" id="KW-0963">Cytoplasm</keyword>
<dbReference type="InterPro" id="IPR048300">
    <property type="entry name" value="TACO1_YebC-like_2nd/3rd_dom"/>
</dbReference>
<dbReference type="NCBIfam" id="NF009044">
    <property type="entry name" value="PRK12378.1"/>
    <property type="match status" value="1"/>
</dbReference>
<dbReference type="SUPFAM" id="SSF75625">
    <property type="entry name" value="YebC-like"/>
    <property type="match status" value="1"/>
</dbReference>
<dbReference type="Pfam" id="PF20772">
    <property type="entry name" value="TACO1_YebC_N"/>
    <property type="match status" value="1"/>
</dbReference>
<dbReference type="FunFam" id="1.10.10.200:FF:000004">
    <property type="entry name" value="Probable transcriptional regulatory protein BSBG_02618"/>
    <property type="match status" value="1"/>
</dbReference>
<keyword evidence="10" id="KW-1185">Reference proteome</keyword>
<comment type="similarity">
    <text evidence="1 6">Belongs to the TACO1 family.</text>
</comment>
<feature type="domain" description="TACO1/YebC-like second and third" evidence="7">
    <location>
        <begin position="79"/>
        <end position="241"/>
    </location>
</feature>
<dbReference type="InterPro" id="IPR002876">
    <property type="entry name" value="Transcrip_reg_TACO1-like"/>
</dbReference>
<evidence type="ECO:0000259" key="8">
    <source>
        <dbReference type="Pfam" id="PF20772"/>
    </source>
</evidence>
<dbReference type="RefSeq" id="WP_120538236.1">
    <property type="nucleotide sequence ID" value="NZ_RAVZ01000442.1"/>
</dbReference>
<dbReference type="InterPro" id="IPR049083">
    <property type="entry name" value="TACO1_YebC_N"/>
</dbReference>
<organism evidence="9 10">
    <name type="scientific">Corallococcus terminator</name>
    <dbReference type="NCBI Taxonomy" id="2316733"/>
    <lineage>
        <taxon>Bacteria</taxon>
        <taxon>Pseudomonadati</taxon>
        <taxon>Myxococcota</taxon>
        <taxon>Myxococcia</taxon>
        <taxon>Myxococcales</taxon>
        <taxon>Cystobacterineae</taxon>
        <taxon>Myxococcaceae</taxon>
        <taxon>Corallococcus</taxon>
    </lineage>
</organism>
<dbReference type="GO" id="GO:0005829">
    <property type="term" value="C:cytosol"/>
    <property type="evidence" value="ECO:0007669"/>
    <property type="project" value="TreeGrafter"/>
</dbReference>
<evidence type="ECO:0000256" key="6">
    <source>
        <dbReference type="HAMAP-Rule" id="MF_00693"/>
    </source>
</evidence>
<accession>A0A3A8I3L2</accession>
<feature type="domain" description="TACO1/YebC-like N-terminal" evidence="8">
    <location>
        <begin position="5"/>
        <end position="74"/>
    </location>
</feature>
<evidence type="ECO:0000259" key="7">
    <source>
        <dbReference type="Pfam" id="PF01709"/>
    </source>
</evidence>
<comment type="subcellular location">
    <subcellularLocation>
        <location evidence="6">Cytoplasm</location>
    </subcellularLocation>
</comment>
<dbReference type="Gene3D" id="1.10.10.200">
    <property type="match status" value="1"/>
</dbReference>
<dbReference type="NCBIfam" id="TIGR01033">
    <property type="entry name" value="YebC/PmpR family DNA-binding transcriptional regulator"/>
    <property type="match status" value="1"/>
</dbReference>
<dbReference type="HAMAP" id="MF_00693">
    <property type="entry name" value="Transcrip_reg_TACO1"/>
    <property type="match status" value="1"/>
</dbReference>
<dbReference type="PANTHER" id="PTHR12532">
    <property type="entry name" value="TRANSLATIONAL ACTIVATOR OF CYTOCHROME C OXIDASE 1"/>
    <property type="match status" value="1"/>
</dbReference>
<name>A0A3A8I3L2_9BACT</name>
<sequence length="242" mass="26662">MGRIFETRKATMFARWNKMAKIFTRITKDIVIAVKAGGPDPTSNSALRRAIQNARAANMPKNNVESAIKRASGQDQADYQIVLYEGYAPHGVGVLVETATDNIVRTVANVRFPFTKLGGSMATSGGVSRMFKRMGAIRLDPEGLDLETLELELIDHGLQEMGETTGEKGEKQLLLRCEFADFGKLQAAIEAKGISPLSAESEYIPLEGTLKELPEEQAQEVLKLVDMLEQDEDVQHVFHNLA</sequence>
<protein>
    <recommendedName>
        <fullName evidence="6">Probable transcriptional regulatory protein D7V88_37430</fullName>
    </recommendedName>
</protein>